<dbReference type="OrthoDB" id="264071at2"/>
<dbReference type="InterPro" id="IPR036249">
    <property type="entry name" value="Thioredoxin-like_sf"/>
</dbReference>
<feature type="chain" id="PRO_5022061047" evidence="1">
    <location>
        <begin position="23"/>
        <end position="417"/>
    </location>
</feature>
<dbReference type="RefSeq" id="WP_145168775.1">
    <property type="nucleotide sequence ID" value="NZ_CP036525.1"/>
</dbReference>
<dbReference type="Proteomes" id="UP000318538">
    <property type="component" value="Chromosome"/>
</dbReference>
<reference evidence="2 3" key="1">
    <citation type="submission" date="2019-02" db="EMBL/GenBank/DDBJ databases">
        <title>Deep-cultivation of Planctomycetes and their phenomic and genomic characterization uncovers novel biology.</title>
        <authorList>
            <person name="Wiegand S."/>
            <person name="Jogler M."/>
            <person name="Boedeker C."/>
            <person name="Pinto D."/>
            <person name="Vollmers J."/>
            <person name="Rivas-Marin E."/>
            <person name="Kohn T."/>
            <person name="Peeters S.H."/>
            <person name="Heuer A."/>
            <person name="Rast P."/>
            <person name="Oberbeckmann S."/>
            <person name="Bunk B."/>
            <person name="Jeske O."/>
            <person name="Meyerdierks A."/>
            <person name="Storesund J.E."/>
            <person name="Kallscheuer N."/>
            <person name="Luecker S."/>
            <person name="Lage O.M."/>
            <person name="Pohl T."/>
            <person name="Merkel B.J."/>
            <person name="Hornburger P."/>
            <person name="Mueller R.-W."/>
            <person name="Bruemmer F."/>
            <person name="Labrenz M."/>
            <person name="Spormann A.M."/>
            <person name="Op den Camp H."/>
            <person name="Overmann J."/>
            <person name="Amann R."/>
            <person name="Jetten M.S.M."/>
            <person name="Mascher T."/>
            <person name="Medema M.H."/>
            <person name="Devos D.P."/>
            <person name="Kaster A.-K."/>
            <person name="Ovreas L."/>
            <person name="Rohde M."/>
            <person name="Galperin M.Y."/>
            <person name="Jogler C."/>
        </authorList>
    </citation>
    <scope>NUCLEOTIDE SEQUENCE [LARGE SCALE GENOMIC DNA]</scope>
    <source>
        <strain evidence="2 3">K22_7</strain>
    </source>
</reference>
<evidence type="ECO:0000256" key="1">
    <source>
        <dbReference type="SAM" id="SignalP"/>
    </source>
</evidence>
<dbReference type="AlphaFoldDB" id="A0A517N7M4"/>
<sequence precursor="true">MWYRISCLGIIIAGWAASTTFAVEPPAKATRHHPNSFSASFDHSNVCRDLFLAAAADDFDLQSAAVQQSIRDLRDTGQDAVTWMIRTRPQTPVIATDATRDHYDELIDQVAAQFNAAQSGLFWHTSLDSALSESQRTGRPILSLRLLGKLNQEQTCANSRFFRSSLYPNPWVSDLMKQGFVLHWQSVRDVPMVTIDLGQGRKLVQPITGNSAHLVLDSTGRPLDVMPGLVSADRFTQWLRSAIDLADQVDGSTDHQAVAKIAAFHRRRAAQRRSECPLAIRPGQPVRDINPLDPRWIQFAKTEAEQSTSTAAVQPLAEAAMITTVGKAVAEAPLLRAIPAENPLTARDTVLNLFVLQTCIDDHFSTAKDILDVPQLTSWIYADVFLMPLDDPWLGLSLPPRIVALRNGGRIEPDTVQ</sequence>
<evidence type="ECO:0000313" key="3">
    <source>
        <dbReference type="Proteomes" id="UP000318538"/>
    </source>
</evidence>
<dbReference type="SUPFAM" id="SSF52833">
    <property type="entry name" value="Thioredoxin-like"/>
    <property type="match status" value="1"/>
</dbReference>
<name>A0A517N7M4_9BACT</name>
<keyword evidence="3" id="KW-1185">Reference proteome</keyword>
<keyword evidence="1" id="KW-0732">Signal</keyword>
<dbReference type="EMBL" id="CP036525">
    <property type="protein sequence ID" value="QDT02998.1"/>
    <property type="molecule type" value="Genomic_DNA"/>
</dbReference>
<gene>
    <name evidence="2" type="ORF">K227x_13770</name>
</gene>
<dbReference type="KEGG" id="rlc:K227x_13770"/>
<evidence type="ECO:0000313" key="2">
    <source>
        <dbReference type="EMBL" id="QDT02998.1"/>
    </source>
</evidence>
<feature type="signal peptide" evidence="1">
    <location>
        <begin position="1"/>
        <end position="22"/>
    </location>
</feature>
<accession>A0A517N7M4</accession>
<protein>
    <submittedName>
        <fullName evidence="2">Uncharacterized protein</fullName>
    </submittedName>
</protein>
<proteinExistence type="predicted"/>
<organism evidence="2 3">
    <name type="scientific">Rubripirellula lacrimiformis</name>
    <dbReference type="NCBI Taxonomy" id="1930273"/>
    <lineage>
        <taxon>Bacteria</taxon>
        <taxon>Pseudomonadati</taxon>
        <taxon>Planctomycetota</taxon>
        <taxon>Planctomycetia</taxon>
        <taxon>Pirellulales</taxon>
        <taxon>Pirellulaceae</taxon>
        <taxon>Rubripirellula</taxon>
    </lineage>
</organism>